<sequence>MILNLLDDSKPLNLDNLVLIDGSEPYTQDAFPEDGLIRFDLPDYSVLYREVRTYFQYDELLGKTLEEISTLRNVIFENRVFGFAQDGFTVKGSDLFDYVFGSAGDDVFYDKGPDRFRGGAGDDTYYVTNANTDVSEGLIIIPGPNDPDGPFVNFDRDAGGIDVVISSVAYTLPDYIENLTLVGPVLGTGNELANVITGDSTSNNLRGEAGNDRLIGGGGNDKVDGGSGVDTFVLSGSRADYVFTRQPGTSVAEAAVSVAHTTTGLSDGVDQLRNIEVIEFAGGNLAPAGSIQGTGANNLFIGTAGADSFFFDTALGIPAGADVIRGFGIGDRIITTSLISDPNGDGRIRADSSDRFVLPTFEGETDAGPTSSLKVFSNTGVFSHLQLVDEQTEQGVTFYSYATLNDLQSSSGLLF</sequence>
<dbReference type="Gene3D" id="2.150.10.10">
    <property type="entry name" value="Serralysin-like metalloprotease, C-terminal"/>
    <property type="match status" value="1"/>
</dbReference>
<evidence type="ECO:0000313" key="1">
    <source>
        <dbReference type="EMBL" id="GJD94263.1"/>
    </source>
</evidence>
<dbReference type="EMBL" id="BPQP01000020">
    <property type="protein sequence ID" value="GJD94263.1"/>
    <property type="molecule type" value="Genomic_DNA"/>
</dbReference>
<reference evidence="1" key="1">
    <citation type="journal article" date="2021" name="Front. Microbiol.">
        <title>Comprehensive Comparative Genomics and Phenotyping of Methylobacterium Species.</title>
        <authorList>
            <person name="Alessa O."/>
            <person name="Ogura Y."/>
            <person name="Fujitani Y."/>
            <person name="Takami H."/>
            <person name="Hayashi T."/>
            <person name="Sahin N."/>
            <person name="Tani A."/>
        </authorList>
    </citation>
    <scope>NUCLEOTIDE SEQUENCE</scope>
    <source>
        <strain evidence="1">DSM 19015</strain>
    </source>
</reference>
<evidence type="ECO:0000313" key="2">
    <source>
        <dbReference type="Proteomes" id="UP001055125"/>
    </source>
</evidence>
<dbReference type="Pfam" id="PF00353">
    <property type="entry name" value="HemolysinCabind"/>
    <property type="match status" value="4"/>
</dbReference>
<reference evidence="1" key="2">
    <citation type="submission" date="2021-08" db="EMBL/GenBank/DDBJ databases">
        <authorList>
            <person name="Tani A."/>
            <person name="Ola A."/>
            <person name="Ogura Y."/>
            <person name="Katsura K."/>
            <person name="Hayashi T."/>
        </authorList>
    </citation>
    <scope>NUCLEOTIDE SEQUENCE</scope>
    <source>
        <strain evidence="1">DSM 19015</strain>
    </source>
</reference>
<evidence type="ECO:0008006" key="3">
    <source>
        <dbReference type="Google" id="ProtNLM"/>
    </source>
</evidence>
<comment type="caution">
    <text evidence="1">The sequence shown here is derived from an EMBL/GenBank/DDBJ whole genome shotgun (WGS) entry which is preliminary data.</text>
</comment>
<name>A0ABQ4RXA0_9HYPH</name>
<gene>
    <name evidence="1" type="ORF">OCOJLMKI_1465</name>
</gene>
<dbReference type="InterPro" id="IPR001343">
    <property type="entry name" value="Hemolysn_Ca-bd"/>
</dbReference>
<dbReference type="PRINTS" id="PR00313">
    <property type="entry name" value="CABNDNGRPT"/>
</dbReference>
<proteinExistence type="predicted"/>
<protein>
    <recommendedName>
        <fullName evidence="3">Calcium-binding protein</fullName>
    </recommendedName>
</protein>
<keyword evidence="2" id="KW-1185">Reference proteome</keyword>
<dbReference type="InterPro" id="IPR011049">
    <property type="entry name" value="Serralysin-like_metalloprot_C"/>
</dbReference>
<organism evidence="1 2">
    <name type="scientific">Methylobacterium iners</name>
    <dbReference type="NCBI Taxonomy" id="418707"/>
    <lineage>
        <taxon>Bacteria</taxon>
        <taxon>Pseudomonadati</taxon>
        <taxon>Pseudomonadota</taxon>
        <taxon>Alphaproteobacteria</taxon>
        <taxon>Hyphomicrobiales</taxon>
        <taxon>Methylobacteriaceae</taxon>
        <taxon>Methylobacterium</taxon>
    </lineage>
</organism>
<dbReference type="SUPFAM" id="SSF51120">
    <property type="entry name" value="beta-Roll"/>
    <property type="match status" value="1"/>
</dbReference>
<dbReference type="RefSeq" id="WP_238243446.1">
    <property type="nucleotide sequence ID" value="NZ_BPQP01000020.1"/>
</dbReference>
<dbReference type="Proteomes" id="UP001055125">
    <property type="component" value="Unassembled WGS sequence"/>
</dbReference>
<accession>A0ABQ4RXA0</accession>